<evidence type="ECO:0000313" key="1">
    <source>
        <dbReference type="EMBL" id="SBP89185.1"/>
    </source>
</evidence>
<reference evidence="1 2" key="1">
    <citation type="submission" date="2016-06" db="EMBL/GenBank/DDBJ databases">
        <authorList>
            <person name="Kjaerup R.B."/>
            <person name="Dalgaard T.S."/>
            <person name="Juul-Madsen H.R."/>
        </authorList>
    </citation>
    <scope>NUCLEOTIDE SEQUENCE [LARGE SCALE GENOMIC DNA]</scope>
    <source>
        <strain evidence="1 2">DSM 16361</strain>
    </source>
</reference>
<evidence type="ECO:0000313" key="2">
    <source>
        <dbReference type="Proteomes" id="UP000214566"/>
    </source>
</evidence>
<organism evidence="1 2">
    <name type="scientific">Thiomonas delicata</name>
    <name type="common">Thiomonas cuprina</name>
    <dbReference type="NCBI Taxonomy" id="364030"/>
    <lineage>
        <taxon>Bacteria</taxon>
        <taxon>Pseudomonadati</taxon>
        <taxon>Pseudomonadota</taxon>
        <taxon>Betaproteobacteria</taxon>
        <taxon>Burkholderiales</taxon>
        <taxon>Thiomonas</taxon>
    </lineage>
</organism>
<accession>A0A238D7F8</accession>
<keyword evidence="2" id="KW-1185">Reference proteome</keyword>
<dbReference type="EMBL" id="FLMQ01000056">
    <property type="protein sequence ID" value="SBP89185.1"/>
    <property type="molecule type" value="Genomic_DNA"/>
</dbReference>
<dbReference type="AlphaFoldDB" id="A0A238D7F8"/>
<gene>
    <name evidence="1" type="ORF">THIARS_70805</name>
</gene>
<protein>
    <recommendedName>
        <fullName evidence="3">Transposase</fullName>
    </recommendedName>
</protein>
<name>A0A238D7F8_THIDL</name>
<evidence type="ECO:0008006" key="3">
    <source>
        <dbReference type="Google" id="ProtNLM"/>
    </source>
</evidence>
<dbReference type="Proteomes" id="UP000214566">
    <property type="component" value="Unassembled WGS sequence"/>
</dbReference>
<sequence length="84" mass="9367">MAELQVELIVMESTGIYWKSVYAHLENVGITAWVVILDSLEARNRQAIDGKLCVASLPEAPRHAICPRRSCRPCNPELQLFMGG</sequence>
<proteinExistence type="predicted"/>
<dbReference type="RefSeq" id="WP_231836566.1">
    <property type="nucleotide sequence ID" value="NZ_LT592171.1"/>
</dbReference>